<gene>
    <name evidence="5" type="ORF">DRF62_15145</name>
</gene>
<feature type="domain" description="HTH hxlR-type" evidence="4">
    <location>
        <begin position="19"/>
        <end position="109"/>
    </location>
</feature>
<dbReference type="InterPro" id="IPR036390">
    <property type="entry name" value="WH_DNA-bd_sf"/>
</dbReference>
<evidence type="ECO:0000256" key="3">
    <source>
        <dbReference type="ARBA" id="ARBA00023163"/>
    </source>
</evidence>
<dbReference type="InterPro" id="IPR002577">
    <property type="entry name" value="HTH_HxlR"/>
</dbReference>
<evidence type="ECO:0000313" key="5">
    <source>
        <dbReference type="EMBL" id="REC52717.1"/>
    </source>
</evidence>
<keyword evidence="3" id="KW-0804">Transcription</keyword>
<dbReference type="RefSeq" id="WP_115951056.1">
    <property type="nucleotide sequence ID" value="NZ_QNVS01000055.1"/>
</dbReference>
<dbReference type="Pfam" id="PF01638">
    <property type="entry name" value="HxlR"/>
    <property type="match status" value="1"/>
</dbReference>
<reference evidence="5 6" key="1">
    <citation type="journal article" date="2006" name="Int. J. Syst. Evol. Microbiol.">
        <title>Chryseobacterium piscium sp. nov., isolated from fish of the South Atlantic Ocean off South Africa.</title>
        <authorList>
            <person name="de Beer H."/>
            <person name="Hugo C.J."/>
            <person name="Jooste P.J."/>
            <person name="Vancanneyt M."/>
            <person name="Coenye T."/>
            <person name="Vandamme P."/>
        </authorList>
    </citation>
    <scope>NUCLEOTIDE SEQUENCE [LARGE SCALE GENOMIC DNA]</scope>
    <source>
        <strain evidence="5 6">CCUG 51923</strain>
    </source>
</reference>
<dbReference type="EMBL" id="QNVS01000055">
    <property type="protein sequence ID" value="REC52717.1"/>
    <property type="molecule type" value="Genomic_DNA"/>
</dbReference>
<evidence type="ECO:0000256" key="2">
    <source>
        <dbReference type="ARBA" id="ARBA00023125"/>
    </source>
</evidence>
<dbReference type="InterPro" id="IPR036388">
    <property type="entry name" value="WH-like_DNA-bd_sf"/>
</dbReference>
<keyword evidence="2" id="KW-0238">DNA-binding</keyword>
<dbReference type="GO" id="GO:0003677">
    <property type="term" value="F:DNA binding"/>
    <property type="evidence" value="ECO:0007669"/>
    <property type="project" value="UniProtKB-KW"/>
</dbReference>
<keyword evidence="1" id="KW-0805">Transcription regulation</keyword>
<dbReference type="SUPFAM" id="SSF46785">
    <property type="entry name" value="Winged helix' DNA-binding domain"/>
    <property type="match status" value="1"/>
</dbReference>
<dbReference type="PANTHER" id="PTHR33204">
    <property type="entry name" value="TRANSCRIPTIONAL REGULATOR, MARR FAMILY"/>
    <property type="match status" value="1"/>
</dbReference>
<dbReference type="PROSITE" id="PS51118">
    <property type="entry name" value="HTH_HXLR"/>
    <property type="match status" value="1"/>
</dbReference>
<dbReference type="PANTHER" id="PTHR33204:SF29">
    <property type="entry name" value="TRANSCRIPTIONAL REGULATOR"/>
    <property type="match status" value="1"/>
</dbReference>
<comment type="caution">
    <text evidence="5">The sequence shown here is derived from an EMBL/GenBank/DDBJ whole genome shotgun (WGS) entry which is preliminary data.</text>
</comment>
<protein>
    <submittedName>
        <fullName evidence="5">Transcriptional regulator</fullName>
    </submittedName>
</protein>
<keyword evidence="6" id="KW-1185">Reference proteome</keyword>
<evidence type="ECO:0000313" key="6">
    <source>
        <dbReference type="Proteomes" id="UP000256512"/>
    </source>
</evidence>
<sequence length="109" mass="12618">MKKESSTNSANDTILQNYCNAHKILSKISGRWKVSILFALNENILNYSDFKTVLPSSITDRILAKQLKELQEDELIENNKDKRKSEYFLTETGKKVLNLLQHINTLDFN</sequence>
<evidence type="ECO:0000259" key="4">
    <source>
        <dbReference type="PROSITE" id="PS51118"/>
    </source>
</evidence>
<organism evidence="5 6">
    <name type="scientific">Chryseobacterium piscium</name>
    <dbReference type="NCBI Taxonomy" id="333702"/>
    <lineage>
        <taxon>Bacteria</taxon>
        <taxon>Pseudomonadati</taxon>
        <taxon>Bacteroidota</taxon>
        <taxon>Flavobacteriia</taxon>
        <taxon>Flavobacteriales</taxon>
        <taxon>Weeksellaceae</taxon>
        <taxon>Chryseobacterium group</taxon>
        <taxon>Chryseobacterium</taxon>
    </lineage>
</organism>
<dbReference type="AlphaFoldDB" id="A0A3D9BH05"/>
<dbReference type="Proteomes" id="UP000256512">
    <property type="component" value="Unassembled WGS sequence"/>
</dbReference>
<evidence type="ECO:0000256" key="1">
    <source>
        <dbReference type="ARBA" id="ARBA00023015"/>
    </source>
</evidence>
<accession>A0A3D9BH05</accession>
<proteinExistence type="predicted"/>
<name>A0A3D9BH05_9FLAO</name>
<dbReference type="Gene3D" id="1.10.10.10">
    <property type="entry name" value="Winged helix-like DNA-binding domain superfamily/Winged helix DNA-binding domain"/>
    <property type="match status" value="1"/>
</dbReference>